<evidence type="ECO:0000259" key="1">
    <source>
        <dbReference type="PROSITE" id="PS51782"/>
    </source>
</evidence>
<dbReference type="Pfam" id="PF19266">
    <property type="entry name" value="CIS_tube"/>
    <property type="match status" value="1"/>
</dbReference>
<proteinExistence type="predicted"/>
<dbReference type="Proteomes" id="UP000518605">
    <property type="component" value="Unassembled WGS sequence"/>
</dbReference>
<reference evidence="2 3" key="1">
    <citation type="submission" date="2020-08" db="EMBL/GenBank/DDBJ databases">
        <title>Genomic Encyclopedia of Type Strains, Phase III (KMG-III): the genomes of soil and plant-associated and newly described type strains.</title>
        <authorList>
            <person name="Whitman W."/>
        </authorList>
    </citation>
    <scope>NUCLEOTIDE SEQUENCE [LARGE SCALE GENOMIC DNA]</scope>
    <source>
        <strain evidence="2 3">CECT 8234</strain>
    </source>
</reference>
<sequence length="208" mass="23584">MTLSKAQFWIFRSKETEKVDVLFNPTEYEMESGNQYSEQEIAGLQTPLSQFTSGERTTLTLNLFFDTYEAGIDVRTHTSKIVGILDVDSDLHTPPTCKFIWGSLDFKGVITSISQKYTMFLETGVPVRASLTVSMLSSQTMKEQYQEIPRQSADRTKQKTVKQGDQLWSIAAEEYEDPGAWRHIAEANGIDNPRMLLSGRSLTIPRLE</sequence>
<feature type="domain" description="LysM" evidence="1">
    <location>
        <begin position="157"/>
        <end position="204"/>
    </location>
</feature>
<keyword evidence="3" id="KW-1185">Reference proteome</keyword>
<dbReference type="Pfam" id="PF01476">
    <property type="entry name" value="LysM"/>
    <property type="match status" value="1"/>
</dbReference>
<accession>A0A7W5GBV5</accession>
<gene>
    <name evidence="2" type="ORF">FHS16_004307</name>
</gene>
<dbReference type="RefSeq" id="WP_183567285.1">
    <property type="nucleotide sequence ID" value="NZ_CBCSLB010000016.1"/>
</dbReference>
<dbReference type="EMBL" id="JACHXW010000015">
    <property type="protein sequence ID" value="MBB3154225.1"/>
    <property type="molecule type" value="Genomic_DNA"/>
</dbReference>
<dbReference type="Gene3D" id="3.10.350.10">
    <property type="entry name" value="LysM domain"/>
    <property type="match status" value="1"/>
</dbReference>
<dbReference type="InterPro" id="IPR036779">
    <property type="entry name" value="LysM_dom_sf"/>
</dbReference>
<comment type="caution">
    <text evidence="2">The sequence shown here is derived from an EMBL/GenBank/DDBJ whole genome shotgun (WGS) entry which is preliminary data.</text>
</comment>
<dbReference type="InterPro" id="IPR018392">
    <property type="entry name" value="LysM"/>
</dbReference>
<dbReference type="InterPro" id="IPR045361">
    <property type="entry name" value="CIS_tube_prot_N"/>
</dbReference>
<protein>
    <recommendedName>
        <fullName evidence="1">LysM domain-containing protein</fullName>
    </recommendedName>
</protein>
<dbReference type="CDD" id="cd00118">
    <property type="entry name" value="LysM"/>
    <property type="match status" value="1"/>
</dbReference>
<dbReference type="AlphaFoldDB" id="A0A7W5GBV5"/>
<name>A0A7W5GBV5_9BACL</name>
<dbReference type="PROSITE" id="PS51782">
    <property type="entry name" value="LYSM"/>
    <property type="match status" value="1"/>
</dbReference>
<organism evidence="2 3">
    <name type="scientific">Paenibacillus endophyticus</name>
    <dbReference type="NCBI Taxonomy" id="1294268"/>
    <lineage>
        <taxon>Bacteria</taxon>
        <taxon>Bacillati</taxon>
        <taxon>Bacillota</taxon>
        <taxon>Bacilli</taxon>
        <taxon>Bacillales</taxon>
        <taxon>Paenibacillaceae</taxon>
        <taxon>Paenibacillus</taxon>
    </lineage>
</organism>
<evidence type="ECO:0000313" key="3">
    <source>
        <dbReference type="Proteomes" id="UP000518605"/>
    </source>
</evidence>
<evidence type="ECO:0000313" key="2">
    <source>
        <dbReference type="EMBL" id="MBB3154225.1"/>
    </source>
</evidence>